<comment type="caution">
    <text evidence="2">The sequence shown here is derived from an EMBL/GenBank/DDBJ whole genome shotgun (WGS) entry which is preliminary data.</text>
</comment>
<evidence type="ECO:0000259" key="1">
    <source>
        <dbReference type="Pfam" id="PF00535"/>
    </source>
</evidence>
<dbReference type="InterPro" id="IPR029044">
    <property type="entry name" value="Nucleotide-diphossugar_trans"/>
</dbReference>
<proteinExistence type="predicted"/>
<dbReference type="AlphaFoldDB" id="A0A0G1U7S2"/>
<feature type="domain" description="Glycosyltransferase 2-like" evidence="1">
    <location>
        <begin position="5"/>
        <end position="194"/>
    </location>
</feature>
<dbReference type="InterPro" id="IPR001173">
    <property type="entry name" value="Glyco_trans_2-like"/>
</dbReference>
<dbReference type="Proteomes" id="UP000034403">
    <property type="component" value="Unassembled WGS sequence"/>
</dbReference>
<dbReference type="PANTHER" id="PTHR43685">
    <property type="entry name" value="GLYCOSYLTRANSFERASE"/>
    <property type="match status" value="1"/>
</dbReference>
<evidence type="ECO:0000313" key="3">
    <source>
        <dbReference type="Proteomes" id="UP000034403"/>
    </source>
</evidence>
<dbReference type="Gene3D" id="3.90.550.10">
    <property type="entry name" value="Spore Coat Polysaccharide Biosynthesis Protein SpsA, Chain A"/>
    <property type="match status" value="1"/>
</dbReference>
<gene>
    <name evidence="2" type="ORF">UY20_C0001G0032</name>
</gene>
<dbReference type="Pfam" id="PF00535">
    <property type="entry name" value="Glycos_transf_2"/>
    <property type="match status" value="1"/>
</dbReference>
<sequence>MPKTSINIAVLNGERYIESCLDSVFNQAYPPELMELNILDNGSTDATIRLIQNLTASRVSAFSSFKFIESKKNLGMWGGQEELLKHSSGEYVIFLSVDVILDKNFVVNAVKEMELDPQVGALQAKIYQYNVSDLNSKSYVLSPTLIDTCGFKIERSRRVTNIGHGENDRGQYNRLQEIFGVEGAVPVFRRSSLESIRIPVGDGSEIADHDLFWYAEDLDVAWRIKLAGWKEIFCPNVIAWHDRQTTKDINRSKYPSAPNLGYLRRVPKRRGIPIRKRQLEWRNIRWTIVKNDFIINVLKDLPYILWREFMVLGYTILFQPGVFAAFPELCAGIPRMIRKRKHILPKARISAGEIHKFFK</sequence>
<evidence type="ECO:0000313" key="2">
    <source>
        <dbReference type="EMBL" id="KKU90181.1"/>
    </source>
</evidence>
<reference evidence="2 3" key="1">
    <citation type="journal article" date="2015" name="Nature">
        <title>rRNA introns, odd ribosomes, and small enigmatic genomes across a large radiation of phyla.</title>
        <authorList>
            <person name="Brown C.T."/>
            <person name="Hug L.A."/>
            <person name="Thomas B.C."/>
            <person name="Sharon I."/>
            <person name="Castelle C.J."/>
            <person name="Singh A."/>
            <person name="Wilkins M.J."/>
            <person name="Williams K.H."/>
            <person name="Banfield J.F."/>
        </authorList>
    </citation>
    <scope>NUCLEOTIDE SEQUENCE [LARGE SCALE GENOMIC DNA]</scope>
</reference>
<dbReference type="EMBL" id="LCPC01000001">
    <property type="protein sequence ID" value="KKU90181.1"/>
    <property type="molecule type" value="Genomic_DNA"/>
</dbReference>
<organism evidence="2 3">
    <name type="scientific">Candidatus Yanofskybacteria bacterium GW2011_GWA1_48_10</name>
    <dbReference type="NCBI Taxonomy" id="1619022"/>
    <lineage>
        <taxon>Bacteria</taxon>
        <taxon>Candidatus Yanofskyibacteriota</taxon>
    </lineage>
</organism>
<name>A0A0G1U7S2_9BACT</name>
<protein>
    <submittedName>
        <fullName evidence="2">Glycosyl transferase family protein</fullName>
    </submittedName>
</protein>
<dbReference type="PANTHER" id="PTHR43685:SF2">
    <property type="entry name" value="GLYCOSYLTRANSFERASE 2-LIKE DOMAIN-CONTAINING PROTEIN"/>
    <property type="match status" value="1"/>
</dbReference>
<dbReference type="SUPFAM" id="SSF53448">
    <property type="entry name" value="Nucleotide-diphospho-sugar transferases"/>
    <property type="match status" value="1"/>
</dbReference>
<accession>A0A0G1U7S2</accession>
<dbReference type="InterPro" id="IPR050834">
    <property type="entry name" value="Glycosyltransf_2"/>
</dbReference>
<keyword evidence="2" id="KW-0808">Transferase</keyword>
<dbReference type="GO" id="GO:0016740">
    <property type="term" value="F:transferase activity"/>
    <property type="evidence" value="ECO:0007669"/>
    <property type="project" value="UniProtKB-KW"/>
</dbReference>